<protein>
    <submittedName>
        <fullName evidence="3">AB hydrolase superfamily protein YfhM</fullName>
    </submittedName>
</protein>
<evidence type="ECO:0000313" key="4">
    <source>
        <dbReference type="Proteomes" id="UP000603352"/>
    </source>
</evidence>
<dbReference type="EMBL" id="BMDZ01000042">
    <property type="protein sequence ID" value="GGB49361.1"/>
    <property type="molecule type" value="Genomic_DNA"/>
</dbReference>
<dbReference type="InterPro" id="IPR029058">
    <property type="entry name" value="AB_hydrolase_fold"/>
</dbReference>
<evidence type="ECO:0000259" key="2">
    <source>
        <dbReference type="Pfam" id="PF00561"/>
    </source>
</evidence>
<organism evidence="3 4">
    <name type="scientific">Tistrella bauzanensis</name>
    <dbReference type="NCBI Taxonomy" id="657419"/>
    <lineage>
        <taxon>Bacteria</taxon>
        <taxon>Pseudomonadati</taxon>
        <taxon>Pseudomonadota</taxon>
        <taxon>Alphaproteobacteria</taxon>
        <taxon>Geminicoccales</taxon>
        <taxon>Geminicoccaceae</taxon>
        <taxon>Tistrella</taxon>
    </lineage>
</organism>
<dbReference type="PRINTS" id="PR00412">
    <property type="entry name" value="EPOXHYDRLASE"/>
</dbReference>
<dbReference type="Gene3D" id="3.40.50.1820">
    <property type="entry name" value="alpha/beta hydrolase"/>
    <property type="match status" value="1"/>
</dbReference>
<gene>
    <name evidence="3" type="primary">yfhM</name>
    <name evidence="3" type="ORF">GCM10011505_33050</name>
</gene>
<accession>A0ABQ1IRE2</accession>
<dbReference type="SUPFAM" id="SSF53474">
    <property type="entry name" value="alpha/beta-Hydrolases"/>
    <property type="match status" value="1"/>
</dbReference>
<evidence type="ECO:0000256" key="1">
    <source>
        <dbReference type="ARBA" id="ARBA00022801"/>
    </source>
</evidence>
<dbReference type="PRINTS" id="PR00111">
    <property type="entry name" value="ABHYDROLASE"/>
</dbReference>
<dbReference type="Pfam" id="PF00561">
    <property type="entry name" value="Abhydrolase_1"/>
    <property type="match status" value="1"/>
</dbReference>
<dbReference type="InterPro" id="IPR000073">
    <property type="entry name" value="AB_hydrolase_1"/>
</dbReference>
<proteinExistence type="predicted"/>
<evidence type="ECO:0000313" key="3">
    <source>
        <dbReference type="EMBL" id="GGB49361.1"/>
    </source>
</evidence>
<reference evidence="4" key="1">
    <citation type="journal article" date="2019" name="Int. J. Syst. Evol. Microbiol.">
        <title>The Global Catalogue of Microorganisms (GCM) 10K type strain sequencing project: providing services to taxonomists for standard genome sequencing and annotation.</title>
        <authorList>
            <consortium name="The Broad Institute Genomics Platform"/>
            <consortium name="The Broad Institute Genome Sequencing Center for Infectious Disease"/>
            <person name="Wu L."/>
            <person name="Ma J."/>
        </authorList>
    </citation>
    <scope>NUCLEOTIDE SEQUENCE [LARGE SCALE GENOMIC DNA]</scope>
    <source>
        <strain evidence="4">CGMCC 1.10188</strain>
    </source>
</reference>
<dbReference type="GO" id="GO:0016787">
    <property type="term" value="F:hydrolase activity"/>
    <property type="evidence" value="ECO:0007669"/>
    <property type="project" value="UniProtKB-KW"/>
</dbReference>
<sequence length="302" mass="33602">MVEITHRRVNVGEVTLHVAEAGDLAKPVMLFLHGFPEFWYAWKGMMGRFAADYRCVAPDLRGFGESDAPAEVDAYRAKHVVGDIKGLIEALGVAKVILVAHDWGGAAAWLFAMSFPQMIERLIILNSPHPATFQRELMRNPDQIRASQYFRLFRSPEAEAKLSANDFDWLWRFSMKPVYEKGILNDADKAAYLEAWGRPGALTGGLNWYRASPIDVVPAGTLPAEKPLLDPEKYAVTLPVLVIWGLGDTALVPGLIEGLEIWVPNLTIERVQHATHWIAHEAPDEVEAAIRRFLAREPASGG</sequence>
<dbReference type="Proteomes" id="UP000603352">
    <property type="component" value="Unassembled WGS sequence"/>
</dbReference>
<feature type="domain" description="AB hydrolase-1" evidence="2">
    <location>
        <begin position="27"/>
        <end position="283"/>
    </location>
</feature>
<dbReference type="InterPro" id="IPR000639">
    <property type="entry name" value="Epox_hydrolase-like"/>
</dbReference>
<keyword evidence="4" id="KW-1185">Reference proteome</keyword>
<comment type="caution">
    <text evidence="3">The sequence shown here is derived from an EMBL/GenBank/DDBJ whole genome shotgun (WGS) entry which is preliminary data.</text>
</comment>
<dbReference type="PANTHER" id="PTHR43329">
    <property type="entry name" value="EPOXIDE HYDROLASE"/>
    <property type="match status" value="1"/>
</dbReference>
<name>A0ABQ1IRE2_9PROT</name>
<dbReference type="RefSeq" id="WP_188579843.1">
    <property type="nucleotide sequence ID" value="NZ_BMDZ01000042.1"/>
</dbReference>
<keyword evidence="1 3" id="KW-0378">Hydrolase</keyword>